<dbReference type="InterPro" id="IPR020049">
    <property type="entry name" value="Major_capsid-like"/>
</dbReference>
<dbReference type="PIRSF" id="PIRSF029202">
    <property type="entry name" value="UCP029202"/>
    <property type="match status" value="1"/>
</dbReference>
<name>A0A6M0SB45_9CYAN</name>
<comment type="caution">
    <text evidence="1">The sequence shown here is derived from an EMBL/GenBank/DDBJ whole genome shotgun (WGS) entry which is preliminary data.</text>
</comment>
<accession>A0A6M0SB45</accession>
<gene>
    <name evidence="1" type="ORF">D0962_22640</name>
</gene>
<evidence type="ECO:0000313" key="1">
    <source>
        <dbReference type="EMBL" id="NEZ65526.1"/>
    </source>
</evidence>
<dbReference type="RefSeq" id="WP_163666678.1">
    <property type="nucleotide sequence ID" value="NZ_QZCE01000002.1"/>
</dbReference>
<sequence length="327" mass="36593">MPTGGTFLYRSLQQRLAKVIGRRLKTLHFHNGDLIPNFADLTPGVRTVIQEEVLDYGEAGLMAPEAADIPLVAVEAQDAEYRVVYPMAGFSYSFQESLTQQAAESDPYITRINTRRSKMQGARRVIEERCNDVAAYGESGLGFTGLLNNANVTLNDSTFDPFDAASTPDQIIEWFLNEVGGVAVDTNNVEHPTVALVSTELDNLFDRKRLPDAPETIKSFILRTQRERSQRVPGGIQDIIGIQECRSSRLEAKGVHSAGNNKDRIALYDMDPENLERHIMPGLMDMFPEDWVETRGGRKIYPMYSCVSETIIPFPGAIRYLDHPKKP</sequence>
<protein>
    <submittedName>
        <fullName evidence="1">DUF2184 domain-containing protein</fullName>
    </submittedName>
</protein>
<dbReference type="AlphaFoldDB" id="A0A6M0SB45"/>
<dbReference type="Pfam" id="PF09950">
    <property type="entry name" value="Major_capside"/>
    <property type="match status" value="1"/>
</dbReference>
<evidence type="ECO:0000313" key="2">
    <source>
        <dbReference type="Proteomes" id="UP000473574"/>
    </source>
</evidence>
<proteinExistence type="predicted"/>
<dbReference type="EMBL" id="QZCE01000002">
    <property type="protein sequence ID" value="NEZ65526.1"/>
    <property type="molecule type" value="Genomic_DNA"/>
</dbReference>
<dbReference type="Proteomes" id="UP000473574">
    <property type="component" value="Unassembled WGS sequence"/>
</dbReference>
<organism evidence="1 2">
    <name type="scientific">Adonisia turfae CCMR0082</name>
    <dbReference type="NCBI Taxonomy" id="2304604"/>
    <lineage>
        <taxon>Bacteria</taxon>
        <taxon>Bacillati</taxon>
        <taxon>Cyanobacteriota</taxon>
        <taxon>Adonisia</taxon>
        <taxon>Adonisia turfae</taxon>
    </lineage>
</organism>
<reference evidence="1 2" key="1">
    <citation type="journal article" date="2020" name="Microb. Ecol.">
        <title>Ecogenomics of the Marine Benthic Filamentous Cyanobacterium Adonisia.</title>
        <authorList>
            <person name="Walter J.M."/>
            <person name="Coutinho F.H."/>
            <person name="Leomil L."/>
            <person name="Hargreaves P.I."/>
            <person name="Campeao M.E."/>
            <person name="Vieira V.V."/>
            <person name="Silva B.S."/>
            <person name="Fistarol G.O."/>
            <person name="Salomon P.S."/>
            <person name="Sawabe T."/>
            <person name="Mino S."/>
            <person name="Hosokawa M."/>
            <person name="Miyashita H."/>
            <person name="Maruyama F."/>
            <person name="van Verk M.C."/>
            <person name="Dutilh B.E."/>
            <person name="Thompson C.C."/>
            <person name="Thompson F.L."/>
        </authorList>
    </citation>
    <scope>NUCLEOTIDE SEQUENCE [LARGE SCALE GENOMIC DNA]</scope>
    <source>
        <strain evidence="1 2">CCMR0082</strain>
    </source>
</reference>